<name>A0A0N9I397_9PSEU</name>
<dbReference type="AlphaFoldDB" id="A0A0N9I397"/>
<sequence length="405" mass="44648">MGTVAGCETPYGSEVGDLRAQYKKAREYAATIASEIPRDLPDFTVHDITHADAPRETAGTICGPGVQADADGNKLLRELHAERAAAIPISAFGEYYLIQDRDLRDQYGELAGRIAASHGWDIDRVTEEFGTMKLGAPGTMNSAWTVDPLLLACIIRVADASHLDSRRAPGFLRALRRPEGMARSHWIFQERLQRPQVVDDRLVYTTTRPFTQDEHDAWWLCYDALSMVDRELRAVDAVLADAGRRRLAARSVARVDSPKRFAENIKVRDWYPIDGRVRVGDVIQLVKKLGGSELYGNDPHVPLRELIANAADAVRAKTALLRKKGYSPSGAHGDITVRIERVGADEWLSVRDTGIGMSPHVMTEALLSFGSWYWNPRTRGPTSRACCPPGSNRPGSTGSASSRCS</sequence>
<dbReference type="RefSeq" id="WP_054290881.1">
    <property type="nucleotide sequence ID" value="NZ_CP012752.1"/>
</dbReference>
<dbReference type="InterPro" id="IPR036890">
    <property type="entry name" value="HATPase_C_sf"/>
</dbReference>
<dbReference type="KEGG" id="kphy:AOZ06_20490"/>
<organism evidence="3 4">
    <name type="scientific">Kibdelosporangium phytohabitans</name>
    <dbReference type="NCBI Taxonomy" id="860235"/>
    <lineage>
        <taxon>Bacteria</taxon>
        <taxon>Bacillati</taxon>
        <taxon>Actinomycetota</taxon>
        <taxon>Actinomycetes</taxon>
        <taxon>Pseudonocardiales</taxon>
        <taxon>Pseudonocardiaceae</taxon>
        <taxon>Kibdelosporangium</taxon>
    </lineage>
</organism>
<protein>
    <recommendedName>
        <fullName evidence="2">HD-CE domain-containing protein</fullName>
    </recommendedName>
</protein>
<evidence type="ECO:0000313" key="4">
    <source>
        <dbReference type="Proteomes" id="UP000063699"/>
    </source>
</evidence>
<dbReference type="Pfam" id="PF24391">
    <property type="entry name" value="HD-CE"/>
    <property type="match status" value="1"/>
</dbReference>
<feature type="region of interest" description="Disordered" evidence="1">
    <location>
        <begin position="381"/>
        <end position="405"/>
    </location>
</feature>
<dbReference type="STRING" id="860235.AOZ06_20490"/>
<keyword evidence="4" id="KW-1185">Reference proteome</keyword>
<evidence type="ECO:0000313" key="3">
    <source>
        <dbReference type="EMBL" id="ALG08976.1"/>
    </source>
</evidence>
<feature type="compositionally biased region" description="Polar residues" evidence="1">
    <location>
        <begin position="393"/>
        <end position="405"/>
    </location>
</feature>
<proteinExistence type="predicted"/>
<feature type="domain" description="HD-CE" evidence="2">
    <location>
        <begin position="76"/>
        <end position="234"/>
    </location>
</feature>
<evidence type="ECO:0000256" key="1">
    <source>
        <dbReference type="SAM" id="MobiDB-lite"/>
    </source>
</evidence>
<dbReference type="Gene3D" id="3.30.565.10">
    <property type="entry name" value="Histidine kinase-like ATPase, C-terminal domain"/>
    <property type="match status" value="1"/>
</dbReference>
<evidence type="ECO:0000259" key="2">
    <source>
        <dbReference type="Pfam" id="PF24391"/>
    </source>
</evidence>
<dbReference type="OrthoDB" id="9802640at2"/>
<dbReference type="Proteomes" id="UP000063699">
    <property type="component" value="Chromosome"/>
</dbReference>
<accession>A0A0N9I397</accession>
<gene>
    <name evidence="3" type="ORF">AOZ06_20490</name>
</gene>
<reference evidence="3 4" key="1">
    <citation type="submission" date="2015-07" db="EMBL/GenBank/DDBJ databases">
        <title>Genome sequencing of Kibdelosporangium phytohabitans.</title>
        <authorList>
            <person name="Qin S."/>
            <person name="Xing K."/>
        </authorList>
    </citation>
    <scope>NUCLEOTIDE SEQUENCE [LARGE SCALE GENOMIC DNA]</scope>
    <source>
        <strain evidence="3 4">KLBMP1111</strain>
    </source>
</reference>
<dbReference type="EMBL" id="CP012752">
    <property type="protein sequence ID" value="ALG08976.1"/>
    <property type="molecule type" value="Genomic_DNA"/>
</dbReference>
<dbReference type="InterPro" id="IPR056471">
    <property type="entry name" value="HD-CE"/>
</dbReference>
<dbReference type="SUPFAM" id="SSF55874">
    <property type="entry name" value="ATPase domain of HSP90 chaperone/DNA topoisomerase II/histidine kinase"/>
    <property type="match status" value="1"/>
</dbReference>